<evidence type="ECO:0000313" key="3">
    <source>
        <dbReference type="Proteomes" id="UP000631114"/>
    </source>
</evidence>
<keyword evidence="1" id="KW-0812">Transmembrane</keyword>
<evidence type="ECO:0000313" key="2">
    <source>
        <dbReference type="EMBL" id="KAF9612993.1"/>
    </source>
</evidence>
<protein>
    <submittedName>
        <fullName evidence="2">Uncharacterized protein</fullName>
    </submittedName>
</protein>
<sequence length="331" mass="37861">MWSTCYCHHILLSAVKRAHNKLSNGLTDNSVQDLAVLNAFSVQCKLRRAPKILECYWSRPPLGITKANRDGSSRGNLTRSLLTKMDFYLEVVVNQNGFGVTTVFEVGTGVLTGLICELLLRTLVSLVEKKPHLERRIWRQRLLHSFCQLNRLMRIFKLQLNHHVLNLAVFLLVGTTSALTMNVVGVCQGLIIDCVFVEIKASYNIVMLTENWTLKEALLLVIFVTSPLIPVFVDMLLRPNYRCSRSLWALSFSAQFGEGRRENLAFQFEFGDVLVLNLKWLGLDSEKIGERNRREKTLRDCFMFEAENGLNSKFRNFVLKISDLDLIKYNG</sequence>
<dbReference type="Proteomes" id="UP000631114">
    <property type="component" value="Unassembled WGS sequence"/>
</dbReference>
<keyword evidence="1" id="KW-0472">Membrane</keyword>
<keyword evidence="3" id="KW-1185">Reference proteome</keyword>
<organism evidence="2 3">
    <name type="scientific">Coptis chinensis</name>
    <dbReference type="NCBI Taxonomy" id="261450"/>
    <lineage>
        <taxon>Eukaryota</taxon>
        <taxon>Viridiplantae</taxon>
        <taxon>Streptophyta</taxon>
        <taxon>Embryophyta</taxon>
        <taxon>Tracheophyta</taxon>
        <taxon>Spermatophyta</taxon>
        <taxon>Magnoliopsida</taxon>
        <taxon>Ranunculales</taxon>
        <taxon>Ranunculaceae</taxon>
        <taxon>Coptidoideae</taxon>
        <taxon>Coptis</taxon>
    </lineage>
</organism>
<dbReference type="AlphaFoldDB" id="A0A835IAJ3"/>
<evidence type="ECO:0000256" key="1">
    <source>
        <dbReference type="SAM" id="Phobius"/>
    </source>
</evidence>
<proteinExistence type="predicted"/>
<accession>A0A835IAJ3</accession>
<dbReference type="EMBL" id="JADFTS010000003">
    <property type="protein sequence ID" value="KAF9612993.1"/>
    <property type="molecule type" value="Genomic_DNA"/>
</dbReference>
<reference evidence="2 3" key="1">
    <citation type="submission" date="2020-10" db="EMBL/GenBank/DDBJ databases">
        <title>The Coptis chinensis genome and diversification of protoberbering-type alkaloids.</title>
        <authorList>
            <person name="Wang B."/>
            <person name="Shu S."/>
            <person name="Song C."/>
            <person name="Liu Y."/>
        </authorList>
    </citation>
    <scope>NUCLEOTIDE SEQUENCE [LARGE SCALE GENOMIC DNA]</scope>
    <source>
        <strain evidence="2">HL-2020</strain>
        <tissue evidence="2">Leaf</tissue>
    </source>
</reference>
<feature type="transmembrane region" description="Helical" evidence="1">
    <location>
        <begin position="164"/>
        <end position="192"/>
    </location>
</feature>
<feature type="transmembrane region" description="Helical" evidence="1">
    <location>
        <begin position="217"/>
        <end position="237"/>
    </location>
</feature>
<comment type="caution">
    <text evidence="2">The sequence shown here is derived from an EMBL/GenBank/DDBJ whole genome shotgun (WGS) entry which is preliminary data.</text>
</comment>
<keyword evidence="1" id="KW-1133">Transmembrane helix</keyword>
<name>A0A835IAJ3_9MAGN</name>
<gene>
    <name evidence="2" type="ORF">IFM89_004797</name>
</gene>